<dbReference type="KEGG" id="mng:MNEG_8380"/>
<dbReference type="Proteomes" id="UP000054498">
    <property type="component" value="Unassembled WGS sequence"/>
</dbReference>
<reference evidence="2 3" key="1">
    <citation type="journal article" date="2013" name="BMC Genomics">
        <title>Reconstruction of the lipid metabolism for the microalga Monoraphidium neglectum from its genome sequence reveals characteristics suitable for biofuel production.</title>
        <authorList>
            <person name="Bogen C."/>
            <person name="Al-Dilaimi A."/>
            <person name="Albersmeier A."/>
            <person name="Wichmann J."/>
            <person name="Grundmann M."/>
            <person name="Rupp O."/>
            <person name="Lauersen K.J."/>
            <person name="Blifernez-Klassen O."/>
            <person name="Kalinowski J."/>
            <person name="Goesmann A."/>
            <person name="Mussgnug J.H."/>
            <person name="Kruse O."/>
        </authorList>
    </citation>
    <scope>NUCLEOTIDE SEQUENCE [LARGE SCALE GENOMIC DNA]</scope>
    <source>
        <strain evidence="2 3">SAG 48.87</strain>
    </source>
</reference>
<feature type="compositionally biased region" description="Low complexity" evidence="1">
    <location>
        <begin position="66"/>
        <end position="75"/>
    </location>
</feature>
<dbReference type="AlphaFoldDB" id="A0A0D2KW72"/>
<feature type="compositionally biased region" description="Low complexity" evidence="1">
    <location>
        <begin position="20"/>
        <end position="33"/>
    </location>
</feature>
<protein>
    <submittedName>
        <fullName evidence="2">Uncharacterized protein</fullName>
    </submittedName>
</protein>
<name>A0A0D2KW72_9CHLO</name>
<gene>
    <name evidence="2" type="ORF">MNEG_8380</name>
</gene>
<evidence type="ECO:0000256" key="1">
    <source>
        <dbReference type="SAM" id="MobiDB-lite"/>
    </source>
</evidence>
<dbReference type="EMBL" id="KK101804">
    <property type="protein sequence ID" value="KIY99583.1"/>
    <property type="molecule type" value="Genomic_DNA"/>
</dbReference>
<accession>A0A0D2KW72</accession>
<sequence>MLRHGETLLERRGGAPCSPSASGDSGCDTDSSDLPTCLSSDLDDAGTPPSPLAPAGGGDDDRDSAAPDGAPCPGAADAIAAAEKEEEEQDCLLATADYISRTSPAV</sequence>
<feature type="compositionally biased region" description="Basic and acidic residues" evidence="1">
    <location>
        <begin position="1"/>
        <end position="13"/>
    </location>
</feature>
<dbReference type="RefSeq" id="XP_013898603.1">
    <property type="nucleotide sequence ID" value="XM_014043149.1"/>
</dbReference>
<organism evidence="2 3">
    <name type="scientific">Monoraphidium neglectum</name>
    <dbReference type="NCBI Taxonomy" id="145388"/>
    <lineage>
        <taxon>Eukaryota</taxon>
        <taxon>Viridiplantae</taxon>
        <taxon>Chlorophyta</taxon>
        <taxon>core chlorophytes</taxon>
        <taxon>Chlorophyceae</taxon>
        <taxon>CS clade</taxon>
        <taxon>Sphaeropleales</taxon>
        <taxon>Selenastraceae</taxon>
        <taxon>Monoraphidium</taxon>
    </lineage>
</organism>
<feature type="region of interest" description="Disordered" evidence="1">
    <location>
        <begin position="1"/>
        <end position="75"/>
    </location>
</feature>
<keyword evidence="3" id="KW-1185">Reference proteome</keyword>
<proteinExistence type="predicted"/>
<evidence type="ECO:0000313" key="2">
    <source>
        <dbReference type="EMBL" id="KIY99583.1"/>
    </source>
</evidence>
<feature type="non-terminal residue" evidence="2">
    <location>
        <position position="106"/>
    </location>
</feature>
<dbReference type="GeneID" id="25741256"/>
<evidence type="ECO:0000313" key="3">
    <source>
        <dbReference type="Proteomes" id="UP000054498"/>
    </source>
</evidence>